<keyword evidence="5" id="KW-1185">Reference proteome</keyword>
<dbReference type="InterPro" id="IPR027414">
    <property type="entry name" value="GH95_N_dom"/>
</dbReference>
<dbReference type="Proteomes" id="UP000807469">
    <property type="component" value="Unassembled WGS sequence"/>
</dbReference>
<sequence>MTHVTLECELSLQVLENLDILVSRAMQWTMRTFMQLVQLVLLASYSESIIAAAPSGFPKTGNGLWYTQPGRVWSREWLPVGNGFLATQETSQLNIESLWSGGPFADPTYNGGNKQPSEQAATAQSMHQIRAAVFQSPTGDTDNTEELATDPGQYGSYAGTGILLSTLRLTGTVTNYTRWLDLDKGLASTKWTQNSTDLLRTTFCSNPTRACIEHTTTTNAQPLPDLTYAFSVALESGLPVPNITCQSKNILLVRGFVSASPPGMAYAFLFRAFSSSPLAKFRCIQQPVAFGFPPNATIHLSSTASSSSGQVHDAWIAWVGDTEYDMNAGDVAHNFTFRGIDPVVKLKQLPIASALSDYTALLAQHTADITNVLSSSFSLDLGQTPDLTQPTDALKAAYKVDGPASSNAYLDWVLFNYGRYLLASSSRGVLPANLQGKWANGASNAWSADYHSNINIQMNYWIAEMTGLSQVTLPLFNYFEKTWAPRGAYTAQVLYNITRGWVTHNEMNIFGHTGMKAYENSAEWANYPESAVWMMFHVWDHFDYTNDVEWWKSQGWPLVKLFNAVEKGFAASEDTDTAFLTEVRMKRAQMDKGLRIGSWGQLQEWKFDQDSPTDTHRHLSHLVGLYPGYAIANFDPKVQGTGPSKAYSKNQILDAASVSLVHRGNGTGPDADSGWEKVWRAAAWAQFGNSSMFYHELSFAMSENFGANLFSLYNPYDPDPIFQIDANFGFPAAVMNGLLQAPDVASVSTPLVVTLLPALPTQWRSGSIRGARVRGGIMVDVKWSKGKLTEATFTVNAAQNIRQRPVEVVYASHVLGSFTSSSGLKKVFTINRL</sequence>
<evidence type="ECO:0008006" key="6">
    <source>
        <dbReference type="Google" id="ProtNLM"/>
    </source>
</evidence>
<evidence type="ECO:0000313" key="5">
    <source>
        <dbReference type="Proteomes" id="UP000807469"/>
    </source>
</evidence>
<dbReference type="PANTHER" id="PTHR31084:SF3">
    <property type="entry name" value="ALPHA-FUCOSIDASE A"/>
    <property type="match status" value="1"/>
</dbReference>
<organism evidence="4 5">
    <name type="scientific">Pholiota conissans</name>
    <dbReference type="NCBI Taxonomy" id="109636"/>
    <lineage>
        <taxon>Eukaryota</taxon>
        <taxon>Fungi</taxon>
        <taxon>Dikarya</taxon>
        <taxon>Basidiomycota</taxon>
        <taxon>Agaricomycotina</taxon>
        <taxon>Agaricomycetes</taxon>
        <taxon>Agaricomycetidae</taxon>
        <taxon>Agaricales</taxon>
        <taxon>Agaricineae</taxon>
        <taxon>Strophariaceae</taxon>
        <taxon>Pholiota</taxon>
    </lineage>
</organism>
<reference evidence="4" key="1">
    <citation type="submission" date="2020-11" db="EMBL/GenBank/DDBJ databases">
        <authorList>
            <consortium name="DOE Joint Genome Institute"/>
            <person name="Ahrendt S."/>
            <person name="Riley R."/>
            <person name="Andreopoulos W."/>
            <person name="Labutti K."/>
            <person name="Pangilinan J."/>
            <person name="Ruiz-Duenas F.J."/>
            <person name="Barrasa J.M."/>
            <person name="Sanchez-Garcia M."/>
            <person name="Camarero S."/>
            <person name="Miyauchi S."/>
            <person name="Serrano A."/>
            <person name="Linde D."/>
            <person name="Babiker R."/>
            <person name="Drula E."/>
            <person name="Ayuso-Fernandez I."/>
            <person name="Pacheco R."/>
            <person name="Padilla G."/>
            <person name="Ferreira P."/>
            <person name="Barriuso J."/>
            <person name="Kellner H."/>
            <person name="Castanera R."/>
            <person name="Alfaro M."/>
            <person name="Ramirez L."/>
            <person name="Pisabarro A.G."/>
            <person name="Kuo A."/>
            <person name="Tritt A."/>
            <person name="Lipzen A."/>
            <person name="He G."/>
            <person name="Yan M."/>
            <person name="Ng V."/>
            <person name="Cullen D."/>
            <person name="Martin F."/>
            <person name="Rosso M.-N."/>
            <person name="Henrissat B."/>
            <person name="Hibbett D."/>
            <person name="Martinez A.T."/>
            <person name="Grigoriev I.V."/>
        </authorList>
    </citation>
    <scope>NUCLEOTIDE SEQUENCE</scope>
    <source>
        <strain evidence="4">CIRM-BRFM 674</strain>
    </source>
</reference>
<dbReference type="InterPro" id="IPR012341">
    <property type="entry name" value="6hp_glycosidase-like_sf"/>
</dbReference>
<dbReference type="Pfam" id="PF22124">
    <property type="entry name" value="Glyco_hydro_95_cat"/>
    <property type="match status" value="2"/>
</dbReference>
<proteinExistence type="predicted"/>
<dbReference type="AlphaFoldDB" id="A0A9P5Z1L8"/>
<evidence type="ECO:0000259" key="3">
    <source>
        <dbReference type="Pfam" id="PF22124"/>
    </source>
</evidence>
<dbReference type="PIRSF" id="PIRSF007663">
    <property type="entry name" value="UCP007663"/>
    <property type="match status" value="1"/>
</dbReference>
<comment type="caution">
    <text evidence="4">The sequence shown here is derived from an EMBL/GenBank/DDBJ whole genome shotgun (WGS) entry which is preliminary data.</text>
</comment>
<dbReference type="EMBL" id="MU155211">
    <property type="protein sequence ID" value="KAF9479522.1"/>
    <property type="molecule type" value="Genomic_DNA"/>
</dbReference>
<accession>A0A9P5Z1L8</accession>
<dbReference type="InterPro" id="IPR008928">
    <property type="entry name" value="6-hairpin_glycosidase_sf"/>
</dbReference>
<evidence type="ECO:0000313" key="4">
    <source>
        <dbReference type="EMBL" id="KAF9479522.1"/>
    </source>
</evidence>
<dbReference type="OrthoDB" id="2848340at2759"/>
<gene>
    <name evidence="4" type="ORF">BDN70DRAFT_983597</name>
</gene>
<evidence type="ECO:0000259" key="2">
    <source>
        <dbReference type="Pfam" id="PF21307"/>
    </source>
</evidence>
<dbReference type="InterPro" id="IPR016518">
    <property type="entry name" value="Alpha-L-fucosidase"/>
</dbReference>
<feature type="domain" description="Glycosyl hydrolase family 95 catalytic" evidence="3">
    <location>
        <begin position="561"/>
        <end position="736"/>
    </location>
</feature>
<feature type="domain" description="Glycosyl hydrolase family 95 catalytic" evidence="3">
    <location>
        <begin position="358"/>
        <end position="560"/>
    </location>
</feature>
<feature type="domain" description="Alpha fucosidase A-like C-terminal" evidence="2">
    <location>
        <begin position="752"/>
        <end position="803"/>
    </location>
</feature>
<dbReference type="SUPFAM" id="SSF48208">
    <property type="entry name" value="Six-hairpin glycosidases"/>
    <property type="match status" value="1"/>
</dbReference>
<dbReference type="InterPro" id="IPR049053">
    <property type="entry name" value="AFCA-like_C"/>
</dbReference>
<protein>
    <recommendedName>
        <fullName evidence="6">Glycoside hydrolase family 95 protein</fullName>
    </recommendedName>
</protein>
<feature type="domain" description="Glycosyl hydrolase family 95 N-terminal" evidence="1">
    <location>
        <begin position="64"/>
        <end position="272"/>
    </location>
</feature>
<name>A0A9P5Z1L8_9AGAR</name>
<dbReference type="Gene3D" id="1.50.10.10">
    <property type="match status" value="1"/>
</dbReference>
<dbReference type="GO" id="GO:0005975">
    <property type="term" value="P:carbohydrate metabolic process"/>
    <property type="evidence" value="ECO:0007669"/>
    <property type="project" value="InterPro"/>
</dbReference>
<evidence type="ECO:0000259" key="1">
    <source>
        <dbReference type="Pfam" id="PF14498"/>
    </source>
</evidence>
<dbReference type="Pfam" id="PF21307">
    <property type="entry name" value="Glyco_hydro_95_C"/>
    <property type="match status" value="1"/>
</dbReference>
<dbReference type="Gene3D" id="2.70.98.50">
    <property type="entry name" value="putative glycoside hydrolase family protein from bacillus halodurans"/>
    <property type="match status" value="1"/>
</dbReference>
<dbReference type="GO" id="GO:0004560">
    <property type="term" value="F:alpha-L-fucosidase activity"/>
    <property type="evidence" value="ECO:0007669"/>
    <property type="project" value="InterPro"/>
</dbReference>
<dbReference type="PANTHER" id="PTHR31084">
    <property type="entry name" value="ALPHA-L-FUCOSIDASE 2"/>
    <property type="match status" value="1"/>
</dbReference>
<dbReference type="Pfam" id="PF14498">
    <property type="entry name" value="Glyco_hyd_65N_2"/>
    <property type="match status" value="1"/>
</dbReference>
<dbReference type="InterPro" id="IPR054363">
    <property type="entry name" value="GH95_cat"/>
</dbReference>